<feature type="domain" description="Carbohydrate kinase FGGY N-terminal" evidence="3">
    <location>
        <begin position="1"/>
        <end position="66"/>
    </location>
</feature>
<keyword evidence="2" id="KW-0418">Kinase</keyword>
<dbReference type="AlphaFoldDB" id="A0A382SED8"/>
<evidence type="ECO:0000256" key="2">
    <source>
        <dbReference type="ARBA" id="ARBA00022777"/>
    </source>
</evidence>
<evidence type="ECO:0000259" key="4">
    <source>
        <dbReference type="Pfam" id="PF02782"/>
    </source>
</evidence>
<dbReference type="InterPro" id="IPR018485">
    <property type="entry name" value="FGGY_C"/>
</dbReference>
<evidence type="ECO:0008006" key="6">
    <source>
        <dbReference type="Google" id="ProtNLM"/>
    </source>
</evidence>
<sequence>LMDVSSLEWSAELCGIAGVEMSTLSALSPSGEQAGHLTASAAEATRLAQTTPVVIGGHDQSCAALGLGVTTPGSALLSVGTAWVFTMITDRADAAAVPHGFNLSPHVVRDRWAVSKNLGGLGAALASEMVDEQADLDAELDQPSPSIDDPYFLPAFHDAERTSWGQFAGPANTDRIERLRAVIEACAFETRLTLEQASSSVPVHELTVVGGGTNSRYLTQKIADVVGVPLTVRSEASQPALGAAMLAARACGWPTFNGLATPAETILPSCRYNDTMDRRYAEYRRLTSGDKR</sequence>
<dbReference type="EMBL" id="UINC01128219">
    <property type="protein sequence ID" value="SVD07825.1"/>
    <property type="molecule type" value="Genomic_DNA"/>
</dbReference>
<dbReference type="Gene3D" id="3.30.420.40">
    <property type="match status" value="2"/>
</dbReference>
<dbReference type="Pfam" id="PF00370">
    <property type="entry name" value="FGGY_N"/>
    <property type="match status" value="1"/>
</dbReference>
<name>A0A382SED8_9ZZZZ</name>
<dbReference type="PANTHER" id="PTHR43095">
    <property type="entry name" value="SUGAR KINASE"/>
    <property type="match status" value="1"/>
</dbReference>
<keyword evidence="1" id="KW-0808">Transferase</keyword>
<reference evidence="5" key="1">
    <citation type="submission" date="2018-05" db="EMBL/GenBank/DDBJ databases">
        <authorList>
            <person name="Lanie J.A."/>
            <person name="Ng W.-L."/>
            <person name="Kazmierczak K.M."/>
            <person name="Andrzejewski T.M."/>
            <person name="Davidsen T.M."/>
            <person name="Wayne K.J."/>
            <person name="Tettelin H."/>
            <person name="Glass J.I."/>
            <person name="Rusch D."/>
            <person name="Podicherti R."/>
            <person name="Tsui H.-C.T."/>
            <person name="Winkler M.E."/>
        </authorList>
    </citation>
    <scope>NUCLEOTIDE SEQUENCE</scope>
</reference>
<evidence type="ECO:0000313" key="5">
    <source>
        <dbReference type="EMBL" id="SVD07825.1"/>
    </source>
</evidence>
<dbReference type="Pfam" id="PF02782">
    <property type="entry name" value="FGGY_C"/>
    <property type="match status" value="1"/>
</dbReference>
<protein>
    <recommendedName>
        <fullName evidence="6">Carbohydrate kinase FGGY C-terminal domain-containing protein</fullName>
    </recommendedName>
</protein>
<feature type="domain" description="Carbohydrate kinase FGGY C-terminal" evidence="4">
    <location>
        <begin position="110"/>
        <end position="251"/>
    </location>
</feature>
<evidence type="ECO:0000256" key="1">
    <source>
        <dbReference type="ARBA" id="ARBA00022679"/>
    </source>
</evidence>
<dbReference type="InterPro" id="IPR043129">
    <property type="entry name" value="ATPase_NBD"/>
</dbReference>
<dbReference type="InterPro" id="IPR018484">
    <property type="entry name" value="FGGY_N"/>
</dbReference>
<dbReference type="PANTHER" id="PTHR43095:SF5">
    <property type="entry name" value="XYLULOSE KINASE"/>
    <property type="match status" value="1"/>
</dbReference>
<dbReference type="GO" id="GO:0005975">
    <property type="term" value="P:carbohydrate metabolic process"/>
    <property type="evidence" value="ECO:0007669"/>
    <property type="project" value="InterPro"/>
</dbReference>
<dbReference type="GO" id="GO:0016301">
    <property type="term" value="F:kinase activity"/>
    <property type="evidence" value="ECO:0007669"/>
    <property type="project" value="UniProtKB-KW"/>
</dbReference>
<feature type="non-terminal residue" evidence="5">
    <location>
        <position position="1"/>
    </location>
</feature>
<proteinExistence type="predicted"/>
<dbReference type="InterPro" id="IPR050406">
    <property type="entry name" value="FGGY_Carb_Kinase"/>
</dbReference>
<evidence type="ECO:0000259" key="3">
    <source>
        <dbReference type="Pfam" id="PF00370"/>
    </source>
</evidence>
<dbReference type="SUPFAM" id="SSF53067">
    <property type="entry name" value="Actin-like ATPase domain"/>
    <property type="match status" value="2"/>
</dbReference>
<gene>
    <name evidence="5" type="ORF">METZ01_LOCUS360679</name>
</gene>
<dbReference type="CDD" id="cd00366">
    <property type="entry name" value="ASKHA_NBD_FGGY"/>
    <property type="match status" value="1"/>
</dbReference>
<organism evidence="5">
    <name type="scientific">marine metagenome</name>
    <dbReference type="NCBI Taxonomy" id="408172"/>
    <lineage>
        <taxon>unclassified sequences</taxon>
        <taxon>metagenomes</taxon>
        <taxon>ecological metagenomes</taxon>
    </lineage>
</organism>
<accession>A0A382SED8</accession>